<dbReference type="SMART" id="SM00216">
    <property type="entry name" value="VWD"/>
    <property type="match status" value="1"/>
</dbReference>
<dbReference type="Gene3D" id="1.20.1440.230">
    <property type="entry name" value="NADH-ubiquinone oxidoreductase 51kDa subunit, iron-sulphur binding domain"/>
    <property type="match status" value="1"/>
</dbReference>
<evidence type="ECO:0000256" key="10">
    <source>
        <dbReference type="ARBA" id="ARBA00022967"/>
    </source>
</evidence>
<dbReference type="SMART" id="SM00928">
    <property type="entry name" value="NADH_4Fe-4S"/>
    <property type="match status" value="1"/>
</dbReference>
<evidence type="ECO:0000256" key="17">
    <source>
        <dbReference type="ARBA" id="ARBA00048769"/>
    </source>
</evidence>
<reference evidence="21" key="1">
    <citation type="journal article" date="2020" name="G3 (Bethesda)">
        <title>High-Quality Assemblies for Three Invasive Social Wasps from the &lt;i&gt;Vespula&lt;/i&gt; Genus.</title>
        <authorList>
            <person name="Harrop T.W.R."/>
            <person name="Guhlin J."/>
            <person name="McLaughlin G.M."/>
            <person name="Permina E."/>
            <person name="Stockwell P."/>
            <person name="Gilligan J."/>
            <person name="Le Lec M.F."/>
            <person name="Gruber M.A.M."/>
            <person name="Quinn O."/>
            <person name="Lovegrove M."/>
            <person name="Duncan E.J."/>
            <person name="Remnant E.J."/>
            <person name="Van Eeckhoven J."/>
            <person name="Graham B."/>
            <person name="Knapp R.A."/>
            <person name="Langford K.W."/>
            <person name="Kronenberg Z."/>
            <person name="Press M.O."/>
            <person name="Eacker S.M."/>
            <person name="Wilson-Rankin E.E."/>
            <person name="Purcell J."/>
            <person name="Lester P.J."/>
            <person name="Dearden P.K."/>
        </authorList>
    </citation>
    <scope>NUCLEOTIDE SEQUENCE</scope>
    <source>
        <strain evidence="21">Volc-1</strain>
    </source>
</reference>
<dbReference type="GO" id="GO:0006120">
    <property type="term" value="P:mitochondrial electron transport, NADH to ubiquinone"/>
    <property type="evidence" value="ECO:0007669"/>
    <property type="project" value="UniProtKB-ARBA"/>
</dbReference>
<evidence type="ECO:0000256" key="11">
    <source>
        <dbReference type="ARBA" id="ARBA00023004"/>
    </source>
</evidence>
<dbReference type="AlphaFoldDB" id="A0A834KW90"/>
<feature type="signal peptide" evidence="18">
    <location>
        <begin position="1"/>
        <end position="29"/>
    </location>
</feature>
<dbReference type="GO" id="GO:0051287">
    <property type="term" value="F:NAD binding"/>
    <property type="evidence" value="ECO:0007669"/>
    <property type="project" value="InterPro"/>
</dbReference>
<comment type="cofactor">
    <cofactor evidence="2">
        <name>[4Fe-4S] cluster</name>
        <dbReference type="ChEBI" id="CHEBI:49883"/>
    </cofactor>
</comment>
<dbReference type="SMART" id="SM00832">
    <property type="entry name" value="C8"/>
    <property type="match status" value="1"/>
</dbReference>
<evidence type="ECO:0000256" key="12">
    <source>
        <dbReference type="ARBA" id="ARBA00023014"/>
    </source>
</evidence>
<dbReference type="SUPFAM" id="SSF142019">
    <property type="entry name" value="Nqo1 FMN-binding domain-like"/>
    <property type="match status" value="1"/>
</dbReference>
<dbReference type="InterPro" id="IPR011537">
    <property type="entry name" value="NADH-UbQ_OxRdtase_suF"/>
</dbReference>
<keyword evidence="5" id="KW-0004">4Fe-4S</keyword>
<keyword evidence="7" id="KW-0288">FMN</keyword>
<evidence type="ECO:0000256" key="4">
    <source>
        <dbReference type="ARBA" id="ARBA00022402"/>
    </source>
</evidence>
<gene>
    <name evidence="21" type="ORF">H0235_012978</name>
</gene>
<sequence>MELVSLTSSTPLALALALAFLSTARRCDGASESIIGSRETCDVEGEDFTVDKIPNTRCFNCICKNGFVECLKHQCPSTEGCYTLLESRDDECCHRCKGCLRNGVYHESETEWTEGNDPCRIFTCKAGVITESRLRCYTPCSKPIPAAPGQCCPVCPGCYVNGQKVTAERSVTTTEDPCVTCRCNMGRLTCAKQACPVLHCPASRIVHESGDCCPHCKGSGRFLSPPKGACMLGTAVHNSGSQFYVDECTRCICTNSVISCTKETCPVLECTSEHQITLPSRCCPQCPLVEESRASCTQDGETWKLDSCKACACMQGKVRCAMPMCPPLNLPCPPNSRLEHPEGQCCPRCVESDGVCTVFGDPHYRTFDGKFFSFKGACKYQLASDCVGHTFSIRVTNDAGSTRSSAWTKTIAMKIGDLKVNLGQKMKVKVNGKKVDVPYSVPNKLDVNRTADSIVVNTQIGIKVLWDGISFLEISASTSYRGRLCGLCGNFNSLPKDDFTTRRGRLLQDPQPFGQSWAVGAKKMCARPRTVNPERERRCRGRKDHRLCNRLRSQIFDPCHKKVNPTMYYKACLQDMCECPTEHCYCESFMAYVHECKRLGIQLPHWRKSTRCRTVWDQSNDPYGVRRQLDWDLVNGKMAGAIVRCFKVPRRQLGLFGSTLTNQHQRSFADAAPEGKKFGGPLADEDRIFTNLYGRHDWRLKGALKRGDWYKTKEILDKGADWIINEIKVSGLRGRGGAGFPSGMKWSFMNKPSDGRPKYLVINGDEGEPGTCKDREILRHDPHKLVEGCLIAGRAMGACAAYVYIRGEFYNEASNMQVAIAEAYQAGLIGKNACGSGYDFDIFVQRGAGAYICGEETALIESIEGKQGKPRLKPPFPADVGLFGCPTTVTNVETVAVAPTICRRGGAWFASFGRPRNHGTKLFNISGHVNNPCTVEEEMSIPLKELIERHAGGVIGGWDNLLGVIPGGSSTPVIPKNVCDTVLLDFDDLIRVQSAFGTAAVIVMNKQTDIIKAITRLISFYKHESCGQCTPCREGISWMYKILQRFQKGNAEDNEIDMLWELTKQIELHTICALADGAAWPVQGLIRHFRPEIEARMKQKQAACN</sequence>
<evidence type="ECO:0000256" key="6">
    <source>
        <dbReference type="ARBA" id="ARBA00022630"/>
    </source>
</evidence>
<dbReference type="InterPro" id="IPR037207">
    <property type="entry name" value="Nuop51_4Fe4S-bd_sf"/>
</dbReference>
<dbReference type="NCBIfam" id="NF010120">
    <property type="entry name" value="PRK13596.1"/>
    <property type="match status" value="1"/>
</dbReference>
<dbReference type="GO" id="GO:0046872">
    <property type="term" value="F:metal ion binding"/>
    <property type="evidence" value="ECO:0007669"/>
    <property type="project" value="UniProtKB-KW"/>
</dbReference>
<dbReference type="InterPro" id="IPR050837">
    <property type="entry name" value="ComplexI_51kDa_subunit"/>
</dbReference>
<dbReference type="InterPro" id="IPR001846">
    <property type="entry name" value="VWF_type-D"/>
</dbReference>
<evidence type="ECO:0000256" key="8">
    <source>
        <dbReference type="ARBA" id="ARBA00022723"/>
    </source>
</evidence>
<evidence type="ECO:0000259" key="20">
    <source>
        <dbReference type="PROSITE" id="PS51233"/>
    </source>
</evidence>
<evidence type="ECO:0000256" key="1">
    <source>
        <dbReference type="ARBA" id="ARBA00001917"/>
    </source>
</evidence>
<evidence type="ECO:0000256" key="3">
    <source>
        <dbReference type="ARBA" id="ARBA00007523"/>
    </source>
</evidence>
<feature type="domain" description="VWFC" evidence="19">
    <location>
        <begin position="228"/>
        <end position="287"/>
    </location>
</feature>
<comment type="caution">
    <text evidence="21">The sequence shown here is derived from an EMBL/GenBank/DDBJ whole genome shotgun (WGS) entry which is preliminary data.</text>
</comment>
<dbReference type="InterPro" id="IPR019575">
    <property type="entry name" value="Nuop51_4Fe4S-bd"/>
</dbReference>
<comment type="cofactor">
    <cofactor evidence="1">
        <name>FMN</name>
        <dbReference type="ChEBI" id="CHEBI:58210"/>
    </cofactor>
</comment>
<evidence type="ECO:0000256" key="16">
    <source>
        <dbReference type="ARBA" id="ARBA00046881"/>
    </source>
</evidence>
<comment type="subunit">
    <text evidence="16">Core subunit of respiratory chain NADH dehydrogenase (Complex I) which is composed of 45 different subunits. This is a component of the flavoprotein-sulfur (FP) fragment of the enzyme. Interacts with RAB5IF.</text>
</comment>
<proteinExistence type="inferred from homology"/>
<dbReference type="PANTHER" id="PTHR11780">
    <property type="entry name" value="NADH-UBIQUINONE OXIDOREDUCTASE FLAVOPROTEIN 1 NDUFV1"/>
    <property type="match status" value="1"/>
</dbReference>
<accession>A0A834KW90</accession>
<dbReference type="Pfam" id="PF00094">
    <property type="entry name" value="VWD"/>
    <property type="match status" value="1"/>
</dbReference>
<dbReference type="Gene3D" id="6.20.200.20">
    <property type="match status" value="4"/>
</dbReference>
<protein>
    <recommendedName>
        <fullName evidence="4">NADH dehydrogenase [ubiquinone] flavoprotein 1, mitochondrial</fullName>
    </recommendedName>
    <alternativeName>
        <fullName evidence="14">Complex I-51kD</fullName>
    </alternativeName>
    <alternativeName>
        <fullName evidence="15">NADH-ubiquinone oxidoreductase 51 kDa subunit</fullName>
    </alternativeName>
</protein>
<keyword evidence="18" id="KW-0732">Signal</keyword>
<dbReference type="PROSITE" id="PS01208">
    <property type="entry name" value="VWFC_1"/>
    <property type="match status" value="1"/>
</dbReference>
<dbReference type="GO" id="GO:0051539">
    <property type="term" value="F:4 iron, 4 sulfur cluster binding"/>
    <property type="evidence" value="ECO:0007669"/>
    <property type="project" value="UniProtKB-KW"/>
</dbReference>
<dbReference type="PROSITE" id="PS50184">
    <property type="entry name" value="VWFC_2"/>
    <property type="match status" value="3"/>
</dbReference>
<evidence type="ECO:0000313" key="22">
    <source>
        <dbReference type="Proteomes" id="UP000600918"/>
    </source>
</evidence>
<evidence type="ECO:0000256" key="2">
    <source>
        <dbReference type="ARBA" id="ARBA00001966"/>
    </source>
</evidence>
<keyword evidence="22" id="KW-1185">Reference proteome</keyword>
<dbReference type="NCBIfam" id="TIGR01959">
    <property type="entry name" value="nuoF_fam"/>
    <property type="match status" value="1"/>
</dbReference>
<evidence type="ECO:0000256" key="13">
    <source>
        <dbReference type="ARBA" id="ARBA00023027"/>
    </source>
</evidence>
<evidence type="ECO:0000256" key="18">
    <source>
        <dbReference type="SAM" id="SignalP"/>
    </source>
</evidence>
<dbReference type="Gene3D" id="3.40.50.11540">
    <property type="entry name" value="NADH-ubiquinone oxidoreductase 51kDa subunit"/>
    <property type="match status" value="1"/>
</dbReference>
<dbReference type="Pfam" id="PF01512">
    <property type="entry name" value="Complex1_51K"/>
    <property type="match status" value="1"/>
</dbReference>
<organism evidence="21 22">
    <name type="scientific">Vespula pensylvanica</name>
    <name type="common">Western yellow jacket</name>
    <name type="synonym">Wasp</name>
    <dbReference type="NCBI Taxonomy" id="30213"/>
    <lineage>
        <taxon>Eukaryota</taxon>
        <taxon>Metazoa</taxon>
        <taxon>Ecdysozoa</taxon>
        <taxon>Arthropoda</taxon>
        <taxon>Hexapoda</taxon>
        <taxon>Insecta</taxon>
        <taxon>Pterygota</taxon>
        <taxon>Neoptera</taxon>
        <taxon>Endopterygota</taxon>
        <taxon>Hymenoptera</taxon>
        <taxon>Apocrita</taxon>
        <taxon>Aculeata</taxon>
        <taxon>Vespoidea</taxon>
        <taxon>Vespidae</taxon>
        <taxon>Vespinae</taxon>
        <taxon>Vespula</taxon>
    </lineage>
</organism>
<dbReference type="InterPro" id="IPR054765">
    <property type="entry name" value="SLBB_dom"/>
</dbReference>
<dbReference type="Pfam" id="PF22461">
    <property type="entry name" value="SLBB_2"/>
    <property type="match status" value="1"/>
</dbReference>
<dbReference type="SMART" id="SM00215">
    <property type="entry name" value="VWC_out"/>
    <property type="match status" value="3"/>
</dbReference>
<dbReference type="FunFam" id="3.40.50.11540:FF:000001">
    <property type="entry name" value="NADH dehydrogenase [ubiquinone] flavoprotein 1, mitochondrial"/>
    <property type="match status" value="1"/>
</dbReference>
<dbReference type="PANTHER" id="PTHR11780:SF10">
    <property type="entry name" value="NADH DEHYDROGENASE [UBIQUINONE] FLAVOPROTEIN 1, MITOCHONDRIAL"/>
    <property type="match status" value="1"/>
</dbReference>
<dbReference type="InterPro" id="IPR011538">
    <property type="entry name" value="Nuo51_FMN-bd"/>
</dbReference>
<dbReference type="Proteomes" id="UP000600918">
    <property type="component" value="Unassembled WGS sequence"/>
</dbReference>
<dbReference type="GO" id="GO:0005739">
    <property type="term" value="C:mitochondrion"/>
    <property type="evidence" value="ECO:0007669"/>
    <property type="project" value="UniProtKB-ARBA"/>
</dbReference>
<feature type="chain" id="PRO_5033045480" description="NADH dehydrogenase [ubiquinone] flavoprotein 1, mitochondrial" evidence="18">
    <location>
        <begin position="30"/>
        <end position="1105"/>
    </location>
</feature>
<comment type="catalytic activity">
    <reaction evidence="17">
        <text>a ubiquinone + NADH + 5 H(+)(in) = a ubiquinol + NAD(+) + 4 H(+)(out)</text>
        <dbReference type="Rhea" id="RHEA:29091"/>
        <dbReference type="Rhea" id="RHEA-COMP:9565"/>
        <dbReference type="Rhea" id="RHEA-COMP:9566"/>
        <dbReference type="ChEBI" id="CHEBI:15378"/>
        <dbReference type="ChEBI" id="CHEBI:16389"/>
        <dbReference type="ChEBI" id="CHEBI:17976"/>
        <dbReference type="ChEBI" id="CHEBI:57540"/>
        <dbReference type="ChEBI" id="CHEBI:57945"/>
        <dbReference type="EC" id="7.1.1.2"/>
    </reaction>
    <physiologicalReaction direction="left-to-right" evidence="17">
        <dbReference type="Rhea" id="RHEA:29092"/>
    </physiologicalReaction>
</comment>
<dbReference type="PROSITE" id="PS51233">
    <property type="entry name" value="VWFD"/>
    <property type="match status" value="1"/>
</dbReference>
<dbReference type="FunFam" id="3.10.20.600:FF:000001">
    <property type="entry name" value="NADH dehydrogenase [ubiquinone] flavoprotein 1, mitochondrial"/>
    <property type="match status" value="1"/>
</dbReference>
<dbReference type="SUPFAM" id="SSF140490">
    <property type="entry name" value="Nqo1C-terminal domain-like"/>
    <property type="match status" value="1"/>
</dbReference>
<comment type="similarity">
    <text evidence="3">Belongs to the complex I 51 kDa subunit family.</text>
</comment>
<keyword evidence="13" id="KW-0520">NAD</keyword>
<feature type="domain" description="VWFC" evidence="19">
    <location>
        <begin position="284"/>
        <end position="350"/>
    </location>
</feature>
<evidence type="ECO:0000256" key="15">
    <source>
        <dbReference type="ARBA" id="ARBA00030999"/>
    </source>
</evidence>
<dbReference type="InterPro" id="IPR001949">
    <property type="entry name" value="NADH-UbQ_OxRdtase_51kDa_CS"/>
</dbReference>
<feature type="domain" description="VWFC" evidence="19">
    <location>
        <begin position="156"/>
        <end position="217"/>
    </location>
</feature>
<evidence type="ECO:0000313" key="21">
    <source>
        <dbReference type="EMBL" id="KAF7413127.1"/>
    </source>
</evidence>
<evidence type="ECO:0000259" key="19">
    <source>
        <dbReference type="PROSITE" id="PS50184"/>
    </source>
</evidence>
<keyword evidence="8" id="KW-0479">Metal-binding</keyword>
<dbReference type="Pfam" id="PF08742">
    <property type="entry name" value="C8"/>
    <property type="match status" value="1"/>
</dbReference>
<dbReference type="InterPro" id="IPR037225">
    <property type="entry name" value="Nuo51_FMN-bd_sf"/>
</dbReference>
<dbReference type="Pfam" id="PF00093">
    <property type="entry name" value="VWC"/>
    <property type="match status" value="2"/>
</dbReference>
<keyword evidence="12" id="KW-0411">Iron-sulfur</keyword>
<dbReference type="SMART" id="SM00214">
    <property type="entry name" value="VWC"/>
    <property type="match status" value="5"/>
</dbReference>
<evidence type="ECO:0000256" key="14">
    <source>
        <dbReference type="ARBA" id="ARBA00030807"/>
    </source>
</evidence>
<keyword evidence="9" id="KW-0677">Repeat</keyword>
<dbReference type="GO" id="GO:0010181">
    <property type="term" value="F:FMN binding"/>
    <property type="evidence" value="ECO:0007669"/>
    <property type="project" value="InterPro"/>
</dbReference>
<name>A0A834KW90_VESPE</name>
<dbReference type="Gene3D" id="3.10.20.600">
    <property type="match status" value="1"/>
</dbReference>
<dbReference type="Pfam" id="PF10589">
    <property type="entry name" value="NADH_4Fe-4S"/>
    <property type="match status" value="1"/>
</dbReference>
<dbReference type="InterPro" id="IPR014853">
    <property type="entry name" value="VWF/SSPO/ZAN-like_Cys-rich_dom"/>
</dbReference>
<dbReference type="PROSITE" id="PS00644">
    <property type="entry name" value="COMPLEX1_51K_1"/>
    <property type="match status" value="1"/>
</dbReference>
<dbReference type="SUPFAM" id="SSF57603">
    <property type="entry name" value="FnI-like domain"/>
    <property type="match status" value="5"/>
</dbReference>
<feature type="domain" description="VWFD" evidence="20">
    <location>
        <begin position="354"/>
        <end position="526"/>
    </location>
</feature>
<keyword evidence="6" id="KW-0285">Flavoprotein</keyword>
<evidence type="ECO:0000256" key="7">
    <source>
        <dbReference type="ARBA" id="ARBA00022643"/>
    </source>
</evidence>
<dbReference type="FunFam" id="1.20.1440.230:FF:000001">
    <property type="entry name" value="Mitochondrial NADH dehydrogenase flavoprotein 1"/>
    <property type="match status" value="1"/>
</dbReference>
<dbReference type="PROSITE" id="PS00645">
    <property type="entry name" value="COMPLEX1_51K_2"/>
    <property type="match status" value="1"/>
</dbReference>
<dbReference type="SUPFAM" id="SSF142984">
    <property type="entry name" value="Nqo1 middle domain-like"/>
    <property type="match status" value="1"/>
</dbReference>
<dbReference type="GO" id="GO:0008137">
    <property type="term" value="F:NADH dehydrogenase (ubiquinone) activity"/>
    <property type="evidence" value="ECO:0007669"/>
    <property type="project" value="UniProtKB-EC"/>
</dbReference>
<keyword evidence="11" id="KW-0408">Iron</keyword>
<evidence type="ECO:0000256" key="9">
    <source>
        <dbReference type="ARBA" id="ARBA00022737"/>
    </source>
</evidence>
<dbReference type="InterPro" id="IPR001007">
    <property type="entry name" value="VWF_dom"/>
</dbReference>
<evidence type="ECO:0000256" key="5">
    <source>
        <dbReference type="ARBA" id="ARBA00022485"/>
    </source>
</evidence>
<dbReference type="EMBL" id="JACSDY010000012">
    <property type="protein sequence ID" value="KAF7413127.1"/>
    <property type="molecule type" value="Genomic_DNA"/>
</dbReference>
<keyword evidence="10" id="KW-1278">Translocase</keyword>